<dbReference type="Pfam" id="PF01485">
    <property type="entry name" value="IBR"/>
    <property type="match status" value="1"/>
</dbReference>
<reference evidence="6" key="1">
    <citation type="journal article" date="2023" name="IMA Fungus">
        <title>Comparative genomic study of the Penicillium genus elucidates a diverse pangenome and 15 lateral gene transfer events.</title>
        <authorList>
            <person name="Petersen C."/>
            <person name="Sorensen T."/>
            <person name="Nielsen M.R."/>
            <person name="Sondergaard T.E."/>
            <person name="Sorensen J.L."/>
            <person name="Fitzpatrick D.A."/>
            <person name="Frisvad J.C."/>
            <person name="Nielsen K.L."/>
        </authorList>
    </citation>
    <scope>NUCLEOTIDE SEQUENCE</scope>
    <source>
        <strain evidence="6">IBT 17514</strain>
    </source>
</reference>
<dbReference type="Gene3D" id="1.20.120.1750">
    <property type="match status" value="1"/>
</dbReference>
<dbReference type="InterPro" id="IPR002867">
    <property type="entry name" value="IBR_dom"/>
</dbReference>
<dbReference type="GO" id="GO:0016567">
    <property type="term" value="P:protein ubiquitination"/>
    <property type="evidence" value="ECO:0007669"/>
    <property type="project" value="InterPro"/>
</dbReference>
<dbReference type="Proteomes" id="UP001215712">
    <property type="component" value="Unassembled WGS sequence"/>
</dbReference>
<feature type="domain" description="IBR" evidence="5">
    <location>
        <begin position="51"/>
        <end position="101"/>
    </location>
</feature>
<keyword evidence="2" id="KW-0863">Zinc-finger</keyword>
<keyword evidence="3" id="KW-0833">Ubl conjugation pathway</keyword>
<evidence type="ECO:0000313" key="7">
    <source>
        <dbReference type="Proteomes" id="UP001215712"/>
    </source>
</evidence>
<keyword evidence="1" id="KW-0479">Metal-binding</keyword>
<evidence type="ECO:0000256" key="2">
    <source>
        <dbReference type="ARBA" id="ARBA00022771"/>
    </source>
</evidence>
<sequence>MTSHAMKDKSLFPVQCCGQEFPPKQVTSTLGIRERKLYLQRREEHGVPPSERWYCPKTSCARFIHPRNLSISEQSKQLKCPFCRAQICVNCRDLAHEARQCTVDENLNDLLLFARRKHWQRCFRCHALVEKVGGCTHMSYVCGDPYPCTCRGTEVAYDGIQLEEYGDLDVNTVVAAMEHAERDDD</sequence>
<organism evidence="6 7">
    <name type="scientific">Penicillium malachiteum</name>
    <dbReference type="NCBI Taxonomy" id="1324776"/>
    <lineage>
        <taxon>Eukaryota</taxon>
        <taxon>Fungi</taxon>
        <taxon>Dikarya</taxon>
        <taxon>Ascomycota</taxon>
        <taxon>Pezizomycotina</taxon>
        <taxon>Eurotiomycetes</taxon>
        <taxon>Eurotiomycetidae</taxon>
        <taxon>Eurotiales</taxon>
        <taxon>Aspergillaceae</taxon>
        <taxon>Penicillium</taxon>
    </lineage>
</organism>
<evidence type="ECO:0000256" key="1">
    <source>
        <dbReference type="ARBA" id="ARBA00022723"/>
    </source>
</evidence>
<dbReference type="EMBL" id="JAQJAN010000003">
    <property type="protein sequence ID" value="KAJ5734245.1"/>
    <property type="molecule type" value="Genomic_DNA"/>
</dbReference>
<keyword evidence="4" id="KW-0862">Zinc</keyword>
<dbReference type="SUPFAM" id="SSF57850">
    <property type="entry name" value="RING/U-box"/>
    <property type="match status" value="1"/>
</dbReference>
<evidence type="ECO:0000313" key="6">
    <source>
        <dbReference type="EMBL" id="KAJ5734245.1"/>
    </source>
</evidence>
<comment type="caution">
    <text evidence="6">The sequence shown here is derived from an EMBL/GenBank/DDBJ whole genome shotgun (WGS) entry which is preliminary data.</text>
</comment>
<evidence type="ECO:0000256" key="3">
    <source>
        <dbReference type="ARBA" id="ARBA00022786"/>
    </source>
</evidence>
<gene>
    <name evidence="6" type="ORF">N7493_003031</name>
</gene>
<keyword evidence="7" id="KW-1185">Reference proteome</keyword>
<evidence type="ECO:0000259" key="5">
    <source>
        <dbReference type="Pfam" id="PF01485"/>
    </source>
</evidence>
<reference evidence="6" key="2">
    <citation type="submission" date="2023-01" db="EMBL/GenBank/DDBJ databases">
        <authorList>
            <person name="Petersen C."/>
        </authorList>
    </citation>
    <scope>NUCLEOTIDE SEQUENCE</scope>
    <source>
        <strain evidence="6">IBT 17514</strain>
    </source>
</reference>
<dbReference type="GO" id="GO:0008270">
    <property type="term" value="F:zinc ion binding"/>
    <property type="evidence" value="ECO:0007669"/>
    <property type="project" value="UniProtKB-KW"/>
</dbReference>
<dbReference type="GO" id="GO:0004842">
    <property type="term" value="F:ubiquitin-protein transferase activity"/>
    <property type="evidence" value="ECO:0007669"/>
    <property type="project" value="InterPro"/>
</dbReference>
<dbReference type="AlphaFoldDB" id="A0AAD6MZM0"/>
<dbReference type="PANTHER" id="PTHR11685">
    <property type="entry name" value="RBR FAMILY RING FINGER AND IBR DOMAIN-CONTAINING"/>
    <property type="match status" value="1"/>
</dbReference>
<evidence type="ECO:0000256" key="4">
    <source>
        <dbReference type="ARBA" id="ARBA00022833"/>
    </source>
</evidence>
<name>A0AAD6MZM0_9EURO</name>
<protein>
    <submittedName>
        <fullName evidence="6">IBR domain protein</fullName>
    </submittedName>
</protein>
<accession>A0AAD6MZM0</accession>
<dbReference type="InterPro" id="IPR031127">
    <property type="entry name" value="E3_UB_ligase_RBR"/>
</dbReference>
<proteinExistence type="predicted"/>